<organism evidence="2 3">
    <name type="scientific">Aphanomyces astaci</name>
    <name type="common">Crayfish plague agent</name>
    <dbReference type="NCBI Taxonomy" id="112090"/>
    <lineage>
        <taxon>Eukaryota</taxon>
        <taxon>Sar</taxon>
        <taxon>Stramenopiles</taxon>
        <taxon>Oomycota</taxon>
        <taxon>Saprolegniomycetes</taxon>
        <taxon>Saprolegniales</taxon>
        <taxon>Verrucalvaceae</taxon>
        <taxon>Aphanomyces</taxon>
    </lineage>
</organism>
<dbReference type="AlphaFoldDB" id="A0A397EKN4"/>
<evidence type="ECO:0000313" key="3">
    <source>
        <dbReference type="Proteomes" id="UP000266196"/>
    </source>
</evidence>
<comment type="caution">
    <text evidence="2">The sequence shown here is derived from an EMBL/GenBank/DDBJ whole genome shotgun (WGS) entry which is preliminary data.</text>
</comment>
<sequence>MGVFASHHPTLADTDGHPQHATEEHETTWHAHARYKDEVQWYGSEATWMRETETNGQALATVVTAVVDQLNTQTQAASRWMEWVATKSVVFHMESLVSDHGKERQMLRDCAAAMEWLQLHVTLGLELEEEESNVDVVNQRDVVTSVNLVVQASDPSHMYVYICTLSHIPCLMKK</sequence>
<feature type="region of interest" description="Disordered" evidence="1">
    <location>
        <begin position="1"/>
        <end position="26"/>
    </location>
</feature>
<accession>A0A397EKN4</accession>
<proteinExistence type="predicted"/>
<reference evidence="2 3" key="1">
    <citation type="submission" date="2018-08" db="EMBL/GenBank/DDBJ databases">
        <title>Aphanomyces genome sequencing and annotation.</title>
        <authorList>
            <person name="Minardi D."/>
            <person name="Oidtmann B."/>
            <person name="Van Der Giezen M."/>
            <person name="Studholme D.J."/>
        </authorList>
    </citation>
    <scope>NUCLEOTIDE SEQUENCE [LARGE SCALE GENOMIC DNA]</scope>
    <source>
        <strain evidence="2 3">197901</strain>
    </source>
</reference>
<dbReference type="Proteomes" id="UP000266196">
    <property type="component" value="Unassembled WGS sequence"/>
</dbReference>
<feature type="compositionally biased region" description="Basic and acidic residues" evidence="1">
    <location>
        <begin position="14"/>
        <end position="26"/>
    </location>
</feature>
<evidence type="ECO:0000256" key="1">
    <source>
        <dbReference type="SAM" id="MobiDB-lite"/>
    </source>
</evidence>
<name>A0A397EKN4_APHAT</name>
<dbReference type="VEuPathDB" id="FungiDB:H257_15039"/>
<gene>
    <name evidence="2" type="ORF">DYB31_012034</name>
</gene>
<evidence type="ECO:0000313" key="2">
    <source>
        <dbReference type="EMBL" id="RHY92605.1"/>
    </source>
</evidence>
<protein>
    <submittedName>
        <fullName evidence="2">Uncharacterized protein</fullName>
    </submittedName>
</protein>
<dbReference type="EMBL" id="QUTE01017561">
    <property type="protein sequence ID" value="RHY92605.1"/>
    <property type="molecule type" value="Genomic_DNA"/>
</dbReference>